<keyword evidence="2" id="KW-1185">Reference proteome</keyword>
<dbReference type="EMBL" id="FRAU01000001">
    <property type="protein sequence ID" value="SHK13843.1"/>
    <property type="molecule type" value="Genomic_DNA"/>
</dbReference>
<dbReference type="OrthoDB" id="1494068at2"/>
<dbReference type="RefSeq" id="WP_143149545.1">
    <property type="nucleotide sequence ID" value="NZ_FRAU01000001.1"/>
</dbReference>
<organism evidence="1 2">
    <name type="scientific">Rhodothermus profundi</name>
    <dbReference type="NCBI Taxonomy" id="633813"/>
    <lineage>
        <taxon>Bacteria</taxon>
        <taxon>Pseudomonadati</taxon>
        <taxon>Rhodothermota</taxon>
        <taxon>Rhodothermia</taxon>
        <taxon>Rhodothermales</taxon>
        <taxon>Rhodothermaceae</taxon>
        <taxon>Rhodothermus</taxon>
    </lineage>
</organism>
<accession>A0A1M6Q0Z6</accession>
<sequence length="150" mass="16889">MNWRLLHQVRQHIAQHPERFCAAQWAWARNVQAVLAAGASSEDFRCCIAGHVLLLGGYCDEATLLRLSVQCDNGFIGREAARLLGISREQARRLFYPTGWPEPYRSRYYQACSYEAEARLALGVLDRWLQAGADEERAVASQLEALAVPV</sequence>
<proteinExistence type="predicted"/>
<name>A0A1M6Q0Z6_9BACT</name>
<gene>
    <name evidence="1" type="ORF">SAMN04488087_0419</name>
</gene>
<evidence type="ECO:0000313" key="2">
    <source>
        <dbReference type="Proteomes" id="UP000185812"/>
    </source>
</evidence>
<dbReference type="Proteomes" id="UP000185812">
    <property type="component" value="Unassembled WGS sequence"/>
</dbReference>
<evidence type="ECO:0000313" key="1">
    <source>
        <dbReference type="EMBL" id="SHK13843.1"/>
    </source>
</evidence>
<protein>
    <submittedName>
        <fullName evidence="1">Uncharacterized protein</fullName>
    </submittedName>
</protein>
<dbReference type="AlphaFoldDB" id="A0A1M6Q0Z6"/>
<reference evidence="2" key="1">
    <citation type="submission" date="2016-11" db="EMBL/GenBank/DDBJ databases">
        <authorList>
            <person name="Varghese N."/>
            <person name="Submissions S."/>
        </authorList>
    </citation>
    <scope>NUCLEOTIDE SEQUENCE [LARGE SCALE GENOMIC DNA]</scope>
    <source>
        <strain evidence="2">DSM 22212</strain>
    </source>
</reference>